<evidence type="ECO:0000256" key="8">
    <source>
        <dbReference type="HAMAP-Rule" id="MF_01937"/>
    </source>
</evidence>
<feature type="transmembrane region" description="Helical" evidence="8">
    <location>
        <begin position="202"/>
        <end position="221"/>
    </location>
</feature>
<feature type="transmembrane region" description="Helical" evidence="8">
    <location>
        <begin position="74"/>
        <end position="91"/>
    </location>
</feature>
<dbReference type="PANTHER" id="PTHR13929:SF0">
    <property type="entry name" value="UBIA PRENYLTRANSFERASE DOMAIN-CONTAINING PROTEIN 1"/>
    <property type="match status" value="1"/>
</dbReference>
<name>A0A1Q2HTX1_9CORY</name>
<dbReference type="GO" id="GO:0042371">
    <property type="term" value="P:vitamin K biosynthetic process"/>
    <property type="evidence" value="ECO:0007669"/>
    <property type="project" value="TreeGrafter"/>
</dbReference>
<organism evidence="11 12">
    <name type="scientific">Corynebacterium glaucum</name>
    <dbReference type="NCBI Taxonomy" id="187491"/>
    <lineage>
        <taxon>Bacteria</taxon>
        <taxon>Bacillati</taxon>
        <taxon>Actinomycetota</taxon>
        <taxon>Actinomycetes</taxon>
        <taxon>Mycobacteriales</taxon>
        <taxon>Corynebacteriaceae</taxon>
        <taxon>Corynebacterium</taxon>
    </lineage>
</organism>
<evidence type="ECO:0000256" key="3">
    <source>
        <dbReference type="ARBA" id="ARBA00022475"/>
    </source>
</evidence>
<protein>
    <recommendedName>
        <fullName evidence="8 9">1,4-dihydroxy-2-naphthoate octaprenyltransferase</fullName>
        <shortName evidence="8">DHNA-octaprenyltransferase</shortName>
        <ecNumber evidence="8 9">2.5.1.74</ecNumber>
    </recommendedName>
</protein>
<keyword evidence="2 8" id="KW-0474">Menaquinone biosynthesis</keyword>
<feature type="region of interest" description="Disordered" evidence="10">
    <location>
        <begin position="1"/>
        <end position="33"/>
    </location>
</feature>
<evidence type="ECO:0000256" key="10">
    <source>
        <dbReference type="SAM" id="MobiDB-lite"/>
    </source>
</evidence>
<dbReference type="GO" id="GO:0005886">
    <property type="term" value="C:plasma membrane"/>
    <property type="evidence" value="ECO:0007669"/>
    <property type="project" value="UniProtKB-SubCell"/>
</dbReference>
<dbReference type="Proteomes" id="UP000217209">
    <property type="component" value="Chromosome"/>
</dbReference>
<dbReference type="HAMAP" id="MF_01937">
    <property type="entry name" value="MenA_1"/>
    <property type="match status" value="1"/>
</dbReference>
<dbReference type="GO" id="GO:0009234">
    <property type="term" value="P:menaquinone biosynthetic process"/>
    <property type="evidence" value="ECO:0007669"/>
    <property type="project" value="UniProtKB-UniRule"/>
</dbReference>
<keyword evidence="5 8" id="KW-0812">Transmembrane</keyword>
<evidence type="ECO:0000313" key="11">
    <source>
        <dbReference type="EMBL" id="AQQ14281.1"/>
    </source>
</evidence>
<evidence type="ECO:0000256" key="1">
    <source>
        <dbReference type="ARBA" id="ARBA00004141"/>
    </source>
</evidence>
<feature type="compositionally biased region" description="Polar residues" evidence="10">
    <location>
        <begin position="14"/>
        <end position="25"/>
    </location>
</feature>
<keyword evidence="6 8" id="KW-1133">Transmembrane helix</keyword>
<evidence type="ECO:0000256" key="5">
    <source>
        <dbReference type="ARBA" id="ARBA00022692"/>
    </source>
</evidence>
<evidence type="ECO:0000256" key="4">
    <source>
        <dbReference type="ARBA" id="ARBA00022679"/>
    </source>
</evidence>
<dbReference type="InterPro" id="IPR004657">
    <property type="entry name" value="MenA"/>
</dbReference>
<dbReference type="InterPro" id="IPR026046">
    <property type="entry name" value="UBIAD1"/>
</dbReference>
<keyword evidence="7 8" id="KW-0472">Membrane</keyword>
<feature type="transmembrane region" description="Helical" evidence="8">
    <location>
        <begin position="241"/>
        <end position="264"/>
    </location>
</feature>
<comment type="function">
    <text evidence="8">Conversion of 1,4-dihydroxy-2-naphthoate (DHNA) to demethylmenaquinone (DMK).</text>
</comment>
<dbReference type="KEGG" id="cgv:CGLAU_01450"/>
<comment type="similarity">
    <text evidence="8">Belongs to the MenA family. Type 1 subfamily.</text>
</comment>
<accession>A0A1Q2HTX1</accession>
<comment type="subcellular location">
    <subcellularLocation>
        <location evidence="8">Cell membrane</location>
        <topology evidence="8">Multi-pass membrane protein</topology>
    </subcellularLocation>
    <subcellularLocation>
        <location evidence="1">Membrane</location>
        <topology evidence="1">Multi-pass membrane protein</topology>
    </subcellularLocation>
</comment>
<dbReference type="PANTHER" id="PTHR13929">
    <property type="entry name" value="1,4-DIHYDROXY-2-NAPHTHOATE OCTAPRENYLTRANSFERASE"/>
    <property type="match status" value="1"/>
</dbReference>
<evidence type="ECO:0000313" key="12">
    <source>
        <dbReference type="Proteomes" id="UP000217209"/>
    </source>
</evidence>
<evidence type="ECO:0000256" key="7">
    <source>
        <dbReference type="ARBA" id="ARBA00023136"/>
    </source>
</evidence>
<evidence type="ECO:0000256" key="2">
    <source>
        <dbReference type="ARBA" id="ARBA00022428"/>
    </source>
</evidence>
<comment type="catalytic activity">
    <reaction evidence="8">
        <text>an all-trans-polyprenyl diphosphate + 1,4-dihydroxy-2-naphthoate + H(+) = a 2-demethylmenaquinol + CO2 + diphosphate</text>
        <dbReference type="Rhea" id="RHEA:26478"/>
        <dbReference type="Rhea" id="RHEA-COMP:9563"/>
        <dbReference type="Rhea" id="RHEA-COMP:9564"/>
        <dbReference type="ChEBI" id="CHEBI:11173"/>
        <dbReference type="ChEBI" id="CHEBI:15378"/>
        <dbReference type="ChEBI" id="CHEBI:16526"/>
        <dbReference type="ChEBI" id="CHEBI:33019"/>
        <dbReference type="ChEBI" id="CHEBI:55437"/>
        <dbReference type="ChEBI" id="CHEBI:58914"/>
        <dbReference type="EC" id="2.5.1.74"/>
    </reaction>
</comment>
<dbReference type="GO" id="GO:0046428">
    <property type="term" value="F:1,4-dihydroxy-2-naphthoate polyprenyltransferase activity"/>
    <property type="evidence" value="ECO:0007669"/>
    <property type="project" value="UniProtKB-UniRule"/>
</dbReference>
<keyword evidence="4 8" id="KW-0808">Transferase</keyword>
<keyword evidence="12" id="KW-1185">Reference proteome</keyword>
<dbReference type="Gene3D" id="1.10.357.140">
    <property type="entry name" value="UbiA prenyltransferase"/>
    <property type="match status" value="1"/>
</dbReference>
<feature type="transmembrane region" description="Helical" evidence="8">
    <location>
        <begin position="124"/>
        <end position="142"/>
    </location>
</feature>
<dbReference type="RefSeq" id="WP_095659150.1">
    <property type="nucleotide sequence ID" value="NZ_CALTZW010000011.1"/>
</dbReference>
<gene>
    <name evidence="8 11" type="primary">menA</name>
    <name evidence="11" type="ORF">CGLAU_01450</name>
</gene>
<sequence length="356" mass="37250">MTTAQPGSDVPENANRTASPNNETQDSPEKPRNAARFEDWWEAARPHTWPNAFAPVIAGTGAAAFWSSADIGRALLALGVAWALIVGVNFANDYSDGIRGTDEDRTGPTRLTASGLARPEDVKLAAFVAFGLSALLGIVLSIMSSPWLILIGAICIAAAWFYTGGSRPYGYAGFGEIAVFIFFGLVAVMGTEFVQTGFVSGIGFLAAIAIGAISAAVNLANNIRDIETDAAAGKNTLAVRLGYGSSRLLFTALTLVPFVVSLLLGTISTPALLGLAALPFAVSAILTVQSGATGKELIPVLGMNGRAMLVWAIVTALALWWAGAQIAAIQSHIYDASPLGDTEALFYGQIYREGFF</sequence>
<feature type="transmembrane region" description="Helical" evidence="8">
    <location>
        <begin position="147"/>
        <end position="163"/>
    </location>
</feature>
<keyword evidence="3 8" id="KW-1003">Cell membrane</keyword>
<dbReference type="AlphaFoldDB" id="A0A1Q2HTX1"/>
<evidence type="ECO:0000256" key="9">
    <source>
        <dbReference type="NCBIfam" id="TIGR00751"/>
    </source>
</evidence>
<dbReference type="InterPro" id="IPR000537">
    <property type="entry name" value="UbiA_prenyltransferase"/>
</dbReference>
<evidence type="ECO:0000256" key="6">
    <source>
        <dbReference type="ARBA" id="ARBA00022989"/>
    </source>
</evidence>
<dbReference type="Pfam" id="PF01040">
    <property type="entry name" value="UbiA"/>
    <property type="match status" value="1"/>
</dbReference>
<feature type="transmembrane region" description="Helical" evidence="8">
    <location>
        <begin position="308"/>
        <end position="329"/>
    </location>
</feature>
<dbReference type="CDD" id="cd13962">
    <property type="entry name" value="PT_UbiA_UBIAD1"/>
    <property type="match status" value="1"/>
</dbReference>
<dbReference type="NCBIfam" id="NF004751">
    <property type="entry name" value="PRK06080.1-3"/>
    <property type="match status" value="1"/>
</dbReference>
<feature type="transmembrane region" description="Helical" evidence="8">
    <location>
        <begin position="169"/>
        <end position="190"/>
    </location>
</feature>
<dbReference type="EC" id="2.5.1.74" evidence="8 9"/>
<dbReference type="EMBL" id="CP019688">
    <property type="protein sequence ID" value="AQQ14281.1"/>
    <property type="molecule type" value="Genomic_DNA"/>
</dbReference>
<proteinExistence type="inferred from homology"/>
<dbReference type="InterPro" id="IPR044878">
    <property type="entry name" value="UbiA_sf"/>
</dbReference>
<dbReference type="NCBIfam" id="TIGR00751">
    <property type="entry name" value="menA"/>
    <property type="match status" value="1"/>
</dbReference>
<comment type="pathway">
    <text evidence="8">Quinol/quinone metabolism; menaquinone biosynthesis; menaquinol from 1,4-dihydroxy-2-naphthoate: step 1/2.</text>
</comment>
<dbReference type="OrthoDB" id="9767568at2"/>
<dbReference type="UniPathway" id="UPA00079">
    <property type="reaction ID" value="UER00168"/>
</dbReference>
<reference evidence="11 12" key="1">
    <citation type="submission" date="2016-12" db="EMBL/GenBank/DDBJ databases">
        <authorList>
            <person name="Song W.-J."/>
            <person name="Kurnit D.M."/>
        </authorList>
    </citation>
    <scope>NUCLEOTIDE SEQUENCE [LARGE SCALE GENOMIC DNA]</scope>
    <source>
        <strain evidence="11 12">DSM 30827</strain>
    </source>
</reference>
<feature type="transmembrane region" description="Helical" evidence="8">
    <location>
        <begin position="271"/>
        <end position="288"/>
    </location>
</feature>